<feature type="region of interest" description="Disordered" evidence="1">
    <location>
        <begin position="1"/>
        <end position="31"/>
    </location>
</feature>
<accession>A0A7U5BEX4</accession>
<protein>
    <submittedName>
        <fullName evidence="2">Uncharacterized protein</fullName>
    </submittedName>
</protein>
<name>A0A7U5BEX4_9SPHN</name>
<reference evidence="2 3" key="2">
    <citation type="submission" date="2015-02" db="EMBL/GenBank/DDBJ databases">
        <title>The complete genome of Sphingomonas hengshuiensis sp. WHSC-8 isolated from soil of Hengshui Lake.</title>
        <authorList>
            <person name="Wei S."/>
            <person name="Guo J."/>
            <person name="Su C."/>
            <person name="Wu R."/>
            <person name="Zhang Z."/>
            <person name="Liang K."/>
            <person name="Li H."/>
            <person name="Wang T."/>
            <person name="Liu H."/>
            <person name="Zhang C."/>
            <person name="Li Z."/>
            <person name="Wang Q."/>
            <person name="Meng J."/>
        </authorList>
    </citation>
    <scope>NUCLEOTIDE SEQUENCE [LARGE SCALE GENOMIC DNA]</scope>
    <source>
        <strain evidence="2 3">WHSC-8</strain>
    </source>
</reference>
<keyword evidence="3" id="KW-1185">Reference proteome</keyword>
<dbReference type="AlphaFoldDB" id="A0A7U5BEX4"/>
<evidence type="ECO:0000256" key="1">
    <source>
        <dbReference type="SAM" id="MobiDB-lite"/>
    </source>
</evidence>
<evidence type="ECO:0000313" key="2">
    <source>
        <dbReference type="EMBL" id="AJP73985.1"/>
    </source>
</evidence>
<dbReference type="EMBL" id="CP010836">
    <property type="protein sequence ID" value="AJP73985.1"/>
    <property type="molecule type" value="Genomic_DNA"/>
</dbReference>
<reference evidence="2 3" key="1">
    <citation type="journal article" date="2015" name="Int. J. Syst. Evol. Microbiol.">
        <title>Sphingomonas hengshuiensis sp. nov., isolated from lake wetland.</title>
        <authorList>
            <person name="Wei S."/>
            <person name="Wang T."/>
            <person name="Liu H."/>
            <person name="Zhang C."/>
            <person name="Guo J."/>
            <person name="Wang Q."/>
            <person name="Liang K."/>
            <person name="Zhang Z."/>
        </authorList>
    </citation>
    <scope>NUCLEOTIDE SEQUENCE [LARGE SCALE GENOMIC DNA]</scope>
    <source>
        <strain evidence="2 3">WHSC-8</strain>
    </source>
</reference>
<sequence length="73" mass="7774">MPTPGKGAGDYRWQERPKQNAGEEGADHRPQFSLALVIGQPRPHGNPVDAPDRLVQVGTGLVPLSLVVGAPIR</sequence>
<dbReference type="Proteomes" id="UP000032300">
    <property type="component" value="Chromosome"/>
</dbReference>
<dbReference type="KEGG" id="sphi:TS85_22540"/>
<evidence type="ECO:0000313" key="3">
    <source>
        <dbReference type="Proteomes" id="UP000032300"/>
    </source>
</evidence>
<organism evidence="2 3">
    <name type="scientific">Sphingomonas hengshuiensis</name>
    <dbReference type="NCBI Taxonomy" id="1609977"/>
    <lineage>
        <taxon>Bacteria</taxon>
        <taxon>Pseudomonadati</taxon>
        <taxon>Pseudomonadota</taxon>
        <taxon>Alphaproteobacteria</taxon>
        <taxon>Sphingomonadales</taxon>
        <taxon>Sphingomonadaceae</taxon>
        <taxon>Sphingomonas</taxon>
    </lineage>
</organism>
<proteinExistence type="predicted"/>
<gene>
    <name evidence="2" type="ORF">TS85_22540</name>
</gene>